<feature type="domain" description="DUF1731" evidence="3">
    <location>
        <begin position="253"/>
        <end position="299"/>
    </location>
</feature>
<keyword evidence="5" id="KW-1185">Reference proteome</keyword>
<reference evidence="4 5" key="1">
    <citation type="submission" date="2024-02" db="EMBL/GenBank/DDBJ databases">
        <title>Seven novel Bacillus-like species.</title>
        <authorList>
            <person name="Liu G."/>
        </authorList>
    </citation>
    <scope>NUCLEOTIDE SEQUENCE [LARGE SCALE GENOMIC DNA]</scope>
    <source>
        <strain evidence="4 5">FJAT-52991</strain>
    </source>
</reference>
<evidence type="ECO:0000259" key="3">
    <source>
        <dbReference type="Pfam" id="PF08338"/>
    </source>
</evidence>
<dbReference type="InterPro" id="IPR001509">
    <property type="entry name" value="Epimerase_deHydtase"/>
</dbReference>
<evidence type="ECO:0000256" key="1">
    <source>
        <dbReference type="ARBA" id="ARBA00009353"/>
    </source>
</evidence>
<dbReference type="Proteomes" id="UP001387364">
    <property type="component" value="Chromosome"/>
</dbReference>
<gene>
    <name evidence="4" type="ORF">WDJ61_04145</name>
</gene>
<dbReference type="Pfam" id="PF08338">
    <property type="entry name" value="DUF1731"/>
    <property type="match status" value="1"/>
</dbReference>
<dbReference type="InterPro" id="IPR013549">
    <property type="entry name" value="DUF1731"/>
</dbReference>
<name>A0ABZ2N880_9BACI</name>
<evidence type="ECO:0000313" key="5">
    <source>
        <dbReference type="Proteomes" id="UP001387364"/>
    </source>
</evidence>
<dbReference type="CDD" id="cd05242">
    <property type="entry name" value="SDR_a8"/>
    <property type="match status" value="1"/>
</dbReference>
<protein>
    <submittedName>
        <fullName evidence="4">TIGR01777 family oxidoreductase</fullName>
    </submittedName>
</protein>
<sequence>MKVAIAGGTGFVGRAVTVELLKNGYDVYILTRHTNGKTNTEHKKYVKWMTADAIPEQDLQDVEVFINLAGESLNSGRWTEERKQRILDSRISSTKEIIRIIEQLPNKPEVFVNASAIGYYPISNTEAFTESSTAVGSSFLAHTVKLWEEVAQQAEALGIRTVLTRFGVILGKEDGALPRMALPYQLFAGGKIGSGKQWMSWIHMTDVARAILFTIENKDIRGPVNVTAPSPETMDQLGKALAKTLHRPHWLFVPSIVLKIVLGEMSTLVLDGQKVLPEKLLSHQFTFRFPDIESALQDIYV</sequence>
<organism evidence="4 5">
    <name type="scientific">Bacillus kandeliae</name>
    <dbReference type="NCBI Taxonomy" id="3129297"/>
    <lineage>
        <taxon>Bacteria</taxon>
        <taxon>Bacillati</taxon>
        <taxon>Bacillota</taxon>
        <taxon>Bacilli</taxon>
        <taxon>Bacillales</taxon>
        <taxon>Bacillaceae</taxon>
        <taxon>Bacillus</taxon>
    </lineage>
</organism>
<dbReference type="PANTHER" id="PTHR11092:SF0">
    <property type="entry name" value="EPIMERASE FAMILY PROTEIN SDR39U1"/>
    <property type="match status" value="1"/>
</dbReference>
<evidence type="ECO:0000259" key="2">
    <source>
        <dbReference type="Pfam" id="PF01370"/>
    </source>
</evidence>
<comment type="similarity">
    <text evidence="1">Belongs to the NAD(P)-dependent epimerase/dehydratase family. SDR39U1 subfamily.</text>
</comment>
<dbReference type="InterPro" id="IPR010099">
    <property type="entry name" value="SDR39U1"/>
</dbReference>
<evidence type="ECO:0000313" key="4">
    <source>
        <dbReference type="EMBL" id="WXB93846.1"/>
    </source>
</evidence>
<dbReference type="NCBIfam" id="TIGR01777">
    <property type="entry name" value="yfcH"/>
    <property type="match status" value="1"/>
</dbReference>
<dbReference type="RefSeq" id="WP_338753368.1">
    <property type="nucleotide sequence ID" value="NZ_CP147404.1"/>
</dbReference>
<dbReference type="EMBL" id="CP147404">
    <property type="protein sequence ID" value="WXB93846.1"/>
    <property type="molecule type" value="Genomic_DNA"/>
</dbReference>
<dbReference type="SUPFAM" id="SSF51735">
    <property type="entry name" value="NAD(P)-binding Rossmann-fold domains"/>
    <property type="match status" value="1"/>
</dbReference>
<dbReference type="InterPro" id="IPR036291">
    <property type="entry name" value="NAD(P)-bd_dom_sf"/>
</dbReference>
<dbReference type="PANTHER" id="PTHR11092">
    <property type="entry name" value="SUGAR NUCLEOTIDE EPIMERASE RELATED"/>
    <property type="match status" value="1"/>
</dbReference>
<feature type="domain" description="NAD-dependent epimerase/dehydratase" evidence="2">
    <location>
        <begin position="4"/>
        <end position="219"/>
    </location>
</feature>
<accession>A0ABZ2N880</accession>
<dbReference type="Pfam" id="PF01370">
    <property type="entry name" value="Epimerase"/>
    <property type="match status" value="1"/>
</dbReference>
<dbReference type="Gene3D" id="3.40.50.720">
    <property type="entry name" value="NAD(P)-binding Rossmann-like Domain"/>
    <property type="match status" value="1"/>
</dbReference>
<proteinExistence type="inferred from homology"/>